<name>X0VHQ1_9ZZZZ</name>
<sequence length="110" mass="11852">MFFKLDSFAITGIDAVRVSVEVHLSRGLPGLYIVGLAGKAINESRQRVRSAILNSGFEFPVKKIIINLSPADMRKEGSLYDLPIALSILAASGQISSSCFDDSCFIGELS</sequence>
<reference evidence="1" key="1">
    <citation type="journal article" date="2014" name="Front. Microbiol.">
        <title>High frequency of phylogenetically diverse reductive dehalogenase-homologous genes in deep subseafloor sedimentary metagenomes.</title>
        <authorList>
            <person name="Kawai M."/>
            <person name="Futagami T."/>
            <person name="Toyoda A."/>
            <person name="Takaki Y."/>
            <person name="Nishi S."/>
            <person name="Hori S."/>
            <person name="Arai W."/>
            <person name="Tsubouchi T."/>
            <person name="Morono Y."/>
            <person name="Uchiyama I."/>
            <person name="Ito T."/>
            <person name="Fujiyama A."/>
            <person name="Inagaki F."/>
            <person name="Takami H."/>
        </authorList>
    </citation>
    <scope>NUCLEOTIDE SEQUENCE</scope>
    <source>
        <strain evidence="1">Expedition CK06-06</strain>
    </source>
</reference>
<accession>X0VHQ1</accession>
<evidence type="ECO:0000313" key="1">
    <source>
        <dbReference type="EMBL" id="GAG00061.1"/>
    </source>
</evidence>
<dbReference type="Gene3D" id="3.30.230.10">
    <property type="match status" value="1"/>
</dbReference>
<dbReference type="SUPFAM" id="SSF54211">
    <property type="entry name" value="Ribosomal protein S5 domain 2-like"/>
    <property type="match status" value="1"/>
</dbReference>
<dbReference type="InterPro" id="IPR020568">
    <property type="entry name" value="Ribosomal_Su5_D2-typ_SF"/>
</dbReference>
<organism evidence="1">
    <name type="scientific">marine sediment metagenome</name>
    <dbReference type="NCBI Taxonomy" id="412755"/>
    <lineage>
        <taxon>unclassified sequences</taxon>
        <taxon>metagenomes</taxon>
        <taxon>ecological metagenomes</taxon>
    </lineage>
</organism>
<proteinExistence type="predicted"/>
<gene>
    <name evidence="1" type="ORF">S01H1_43371</name>
</gene>
<dbReference type="InterPro" id="IPR014721">
    <property type="entry name" value="Ribsml_uS5_D2-typ_fold_subgr"/>
</dbReference>
<dbReference type="AlphaFoldDB" id="X0VHQ1"/>
<protein>
    <recommendedName>
        <fullName evidence="2">Magnesium chelatase ChlI-like catalytic domain-containing protein</fullName>
    </recommendedName>
</protein>
<comment type="caution">
    <text evidence="1">The sequence shown here is derived from an EMBL/GenBank/DDBJ whole genome shotgun (WGS) entry which is preliminary data.</text>
</comment>
<dbReference type="Pfam" id="PF13541">
    <property type="entry name" value="ChlI"/>
    <property type="match status" value="1"/>
</dbReference>
<feature type="non-terminal residue" evidence="1">
    <location>
        <position position="110"/>
    </location>
</feature>
<dbReference type="EMBL" id="BARS01027630">
    <property type="protein sequence ID" value="GAG00061.1"/>
    <property type="molecule type" value="Genomic_DNA"/>
</dbReference>
<evidence type="ECO:0008006" key="2">
    <source>
        <dbReference type="Google" id="ProtNLM"/>
    </source>
</evidence>